<accession>A0A9Q1MB37</accession>
<dbReference type="Proteomes" id="UP001152561">
    <property type="component" value="Unassembled WGS sequence"/>
</dbReference>
<reference evidence="3" key="1">
    <citation type="journal article" date="2023" name="Proc. Natl. Acad. Sci. U.S.A.">
        <title>Genomic and structural basis for evolution of tropane alkaloid biosynthesis.</title>
        <authorList>
            <person name="Wanga Y.-J."/>
            <person name="Taina T."/>
            <person name="Yua J.-Y."/>
            <person name="Lia J."/>
            <person name="Xua B."/>
            <person name="Chenc J."/>
            <person name="D'Auriad J.C."/>
            <person name="Huanga J.-P."/>
            <person name="Huanga S.-X."/>
        </authorList>
    </citation>
    <scope>NUCLEOTIDE SEQUENCE [LARGE SCALE GENOMIC DNA]</scope>
    <source>
        <strain evidence="3">cv. KIB-2019</strain>
    </source>
</reference>
<evidence type="ECO:0000313" key="3">
    <source>
        <dbReference type="Proteomes" id="UP001152561"/>
    </source>
</evidence>
<comment type="caution">
    <text evidence="2">The sequence shown here is derived from an EMBL/GenBank/DDBJ whole genome shotgun (WGS) entry which is preliminary data.</text>
</comment>
<dbReference type="EMBL" id="JAJAGQ010000009">
    <property type="protein sequence ID" value="KAJ8553889.1"/>
    <property type="molecule type" value="Genomic_DNA"/>
</dbReference>
<feature type="compositionally biased region" description="Polar residues" evidence="1">
    <location>
        <begin position="148"/>
        <end position="164"/>
    </location>
</feature>
<proteinExistence type="predicted"/>
<organism evidence="2 3">
    <name type="scientific">Anisodus acutangulus</name>
    <dbReference type="NCBI Taxonomy" id="402998"/>
    <lineage>
        <taxon>Eukaryota</taxon>
        <taxon>Viridiplantae</taxon>
        <taxon>Streptophyta</taxon>
        <taxon>Embryophyta</taxon>
        <taxon>Tracheophyta</taxon>
        <taxon>Spermatophyta</taxon>
        <taxon>Magnoliopsida</taxon>
        <taxon>eudicotyledons</taxon>
        <taxon>Gunneridae</taxon>
        <taxon>Pentapetalae</taxon>
        <taxon>asterids</taxon>
        <taxon>lamiids</taxon>
        <taxon>Solanales</taxon>
        <taxon>Solanaceae</taxon>
        <taxon>Solanoideae</taxon>
        <taxon>Hyoscyameae</taxon>
        <taxon>Anisodus</taxon>
    </lineage>
</organism>
<protein>
    <submittedName>
        <fullName evidence="2">Uncharacterized protein</fullName>
    </submittedName>
</protein>
<evidence type="ECO:0000256" key="1">
    <source>
        <dbReference type="SAM" id="MobiDB-lite"/>
    </source>
</evidence>
<evidence type="ECO:0000313" key="2">
    <source>
        <dbReference type="EMBL" id="KAJ8553889.1"/>
    </source>
</evidence>
<gene>
    <name evidence="2" type="ORF">K7X08_024567</name>
</gene>
<feature type="region of interest" description="Disordered" evidence="1">
    <location>
        <begin position="84"/>
        <end position="107"/>
    </location>
</feature>
<sequence length="164" mass="17894">MGISHSWWVHESWVGTGDASECRQKANSEDFQEISMEQVTPLVNLDDGPVVSTGKVNEHTNVASRHLVGNIISYKRKKKLCVASPPHSEVHAQNEQGESVEREERTEVHVSVVLDPIEATSKEPATEQLSAQLQSFIGDGREGEGDSVSLQSNGVQTDAKTSSE</sequence>
<keyword evidence="3" id="KW-1185">Reference proteome</keyword>
<feature type="region of interest" description="Disordered" evidence="1">
    <location>
        <begin position="135"/>
        <end position="164"/>
    </location>
</feature>
<dbReference type="AlphaFoldDB" id="A0A9Q1MB37"/>
<name>A0A9Q1MB37_9SOLA</name>